<dbReference type="RefSeq" id="WP_094472642.1">
    <property type="nucleotide sequence ID" value="NZ_NOXT01000072.1"/>
</dbReference>
<evidence type="ECO:0000313" key="3">
    <source>
        <dbReference type="EMBL" id="OYQ33984.1"/>
    </source>
</evidence>
<protein>
    <recommendedName>
        <fullName evidence="2">Alginate export domain-containing protein</fullName>
    </recommendedName>
</protein>
<keyword evidence="4" id="KW-1185">Reference proteome</keyword>
<proteinExistence type="predicted"/>
<name>A0A255YZ91_9SPHN</name>
<dbReference type="OrthoDB" id="7439590at2"/>
<dbReference type="Pfam" id="PF13372">
    <property type="entry name" value="Alginate_exp"/>
    <property type="match status" value="1"/>
</dbReference>
<gene>
    <name evidence="3" type="ORF">CHU93_02680</name>
</gene>
<organism evidence="3 4">
    <name type="scientific">Sandarakinorhabdus cyanobacteriorum</name>
    <dbReference type="NCBI Taxonomy" id="1981098"/>
    <lineage>
        <taxon>Bacteria</taxon>
        <taxon>Pseudomonadati</taxon>
        <taxon>Pseudomonadota</taxon>
        <taxon>Alphaproteobacteria</taxon>
        <taxon>Sphingomonadales</taxon>
        <taxon>Sphingosinicellaceae</taxon>
        <taxon>Sandarakinorhabdus</taxon>
    </lineage>
</organism>
<dbReference type="Proteomes" id="UP000216991">
    <property type="component" value="Unassembled WGS sequence"/>
</dbReference>
<reference evidence="3 4" key="1">
    <citation type="submission" date="2017-07" db="EMBL/GenBank/DDBJ databases">
        <title>Sandarakinorhabdus cyanobacteriorum sp. nov., a novel bacterium isolated from cyanobacterial aggregates in a eutrophic lake.</title>
        <authorList>
            <person name="Cai H."/>
        </authorList>
    </citation>
    <scope>NUCLEOTIDE SEQUENCE [LARGE SCALE GENOMIC DNA]</scope>
    <source>
        <strain evidence="3 4">TH057</strain>
    </source>
</reference>
<evidence type="ECO:0000313" key="4">
    <source>
        <dbReference type="Proteomes" id="UP000216991"/>
    </source>
</evidence>
<comment type="caution">
    <text evidence="3">The sequence shown here is derived from an EMBL/GenBank/DDBJ whole genome shotgun (WGS) entry which is preliminary data.</text>
</comment>
<evidence type="ECO:0000256" key="1">
    <source>
        <dbReference type="SAM" id="SignalP"/>
    </source>
</evidence>
<dbReference type="InterPro" id="IPR025388">
    <property type="entry name" value="Alginate_export_dom"/>
</dbReference>
<dbReference type="InterPro" id="IPR053728">
    <property type="entry name" value="Alginate_Permeability_Chnl"/>
</dbReference>
<feature type="chain" id="PRO_5012377854" description="Alginate export domain-containing protein" evidence="1">
    <location>
        <begin position="26"/>
        <end position="479"/>
    </location>
</feature>
<dbReference type="EMBL" id="NOXT01000072">
    <property type="protein sequence ID" value="OYQ33984.1"/>
    <property type="molecule type" value="Genomic_DNA"/>
</dbReference>
<feature type="signal peptide" evidence="1">
    <location>
        <begin position="1"/>
        <end position="25"/>
    </location>
</feature>
<accession>A0A255YZ91</accession>
<sequence>MPARIAQTVAVPAALALLLPTAASAQLVNPAPGQNPMYATAIPEGRTANQFDSLTLNGVLRTRFDAIDGQYRNSRPVSDSMFTSRAQIFGQWDTGPVRLGFELMDARAYPRQPNSTVDTGAINAMEMVQLQATVELGGMLGAGTSSELTIGRMSMDVGSRRLLGRPQFRNTANGITGVRLDRRDAAGNQLLMLWSMPQIRLPREPARVRDNAVVWDRETTDQQIMLASYSWALPNNGVVQLYAFGFLERDAPGFASTDRRLFTPGIRWFQPPRPGAFDHDIEAVAQMGTVSTSNAATARRVDQRGWFIHATAGYTIPGDVNLRLAAVIDAASGDRFNAAGTDTGTTVTRFDTLIGARRWEWGPSSLYGPLNRANIISPSLRLEANTGPWFDMFLAWRSLHLESARDQFAVTGLRAPTGTLGRYAGNQFEMRVRYWPIKGRVRFDAGAVLLDKGRFLRDAPGVRSRADTHYGYFDTSIFF</sequence>
<dbReference type="Gene3D" id="2.40.160.100">
    <property type="match status" value="1"/>
</dbReference>
<dbReference type="AlphaFoldDB" id="A0A255YZ91"/>
<keyword evidence="1" id="KW-0732">Signal</keyword>
<evidence type="ECO:0000259" key="2">
    <source>
        <dbReference type="Pfam" id="PF13372"/>
    </source>
</evidence>
<feature type="domain" description="Alginate export" evidence="2">
    <location>
        <begin position="58"/>
        <end position="464"/>
    </location>
</feature>